<evidence type="ECO:0000256" key="1">
    <source>
        <dbReference type="SAM" id="MobiDB-lite"/>
    </source>
</evidence>
<dbReference type="AlphaFoldDB" id="F5T2X4"/>
<feature type="compositionally biased region" description="Polar residues" evidence="1">
    <location>
        <begin position="142"/>
        <end position="166"/>
    </location>
</feature>
<feature type="compositionally biased region" description="Low complexity" evidence="1">
    <location>
        <begin position="189"/>
        <end position="225"/>
    </location>
</feature>
<name>F5T2X4_9GAMM</name>
<evidence type="ECO:0000313" key="4">
    <source>
        <dbReference type="Proteomes" id="UP000003544"/>
    </source>
</evidence>
<organism evidence="3 4">
    <name type="scientific">Methylophaga aminisulfidivorans MP</name>
    <dbReference type="NCBI Taxonomy" id="1026882"/>
    <lineage>
        <taxon>Bacteria</taxon>
        <taxon>Pseudomonadati</taxon>
        <taxon>Pseudomonadota</taxon>
        <taxon>Gammaproteobacteria</taxon>
        <taxon>Thiotrichales</taxon>
        <taxon>Piscirickettsiaceae</taxon>
        <taxon>Methylophaga</taxon>
    </lineage>
</organism>
<evidence type="ECO:0000313" key="3">
    <source>
        <dbReference type="EMBL" id="EGL53335.1"/>
    </source>
</evidence>
<dbReference type="eggNOG" id="ENOG5033I7K">
    <property type="taxonomic scope" value="Bacteria"/>
</dbReference>
<evidence type="ECO:0008006" key="5">
    <source>
        <dbReference type="Google" id="ProtNLM"/>
    </source>
</evidence>
<dbReference type="InterPro" id="IPR011050">
    <property type="entry name" value="Pectin_lyase_fold/virulence"/>
</dbReference>
<keyword evidence="4" id="KW-1185">Reference proteome</keyword>
<dbReference type="STRING" id="1026882.MAMP_00844"/>
<reference evidence="3 4" key="1">
    <citation type="journal article" date="2011" name="J. Bacteriol.">
        <title>Draft genome sequence of Methylophaga aminisulfidivorans MP T.</title>
        <authorList>
            <person name="Han G.H."/>
            <person name="Kim W."/>
            <person name="Chun J."/>
            <person name="Kim S.W."/>
        </authorList>
    </citation>
    <scope>NUCLEOTIDE SEQUENCE [LARGE SCALE GENOMIC DNA]</scope>
    <source>
        <strain evidence="4">MP(T)</strain>
    </source>
</reference>
<dbReference type="Proteomes" id="UP000003544">
    <property type="component" value="Unassembled WGS sequence"/>
</dbReference>
<sequence length="784" mass="87090">MYMKYKLFLVFFGMFLTAGQLFADCIVTNNKFNESSRIIFVNPYNGSDQLAKTYTLNNIRNPYQANNVAAFESIEKAKLLANASNGDLILIKTGRQWTNYQAWEDKKLSDFNKEVMKANSLTQGECQGESLTWVPSSVIETIPSGNPSATEYSSGNGSDSVTLARTQETESLRFPNTQTNDRYSDDRSASTTSSSSTSNNRFSRNNSGGGSSSQASSETTQSTRQNLIEKSSTRNFRNSVSEKLTLNDTDATSDNNQSDSVAETVTDVVDSSNYPQCEVDAPWRAAIQTYPQDSNGWSIITPDSETRIVYVSSTDGNDSTAKTYLSAELDNPFNPKTIQPYKTIEKAYEQIRDGKPDWILFKKGDVFELKNKIWLKSGKSQAAHLVFGAYGDKGTKRPIIDSYTADVMQGIKDRSFITVVGIEFYASGRDPKSSSFVGWTGDLQSPVVFANVSGKFVQGLHFENNRFNFFAGTVVLGAMTGAINQNIVIRRNQILNSYSTKSHSQGIFLSKINSALIEENIFDHNGWYQQRPLNVAINTKDYGYATFFNHNVYIENSSNLIIEKNLSSRSSSIGMKFTSNSDSATKIDAINSYNILLNKNIIVEGEVGFSIGGNTDFDNGYRWDNIQITNNVLSNIGRTQPTNRNIAFNIEANDWQSGLICGNTVSDNAAELTNTYGLKVIGHTRDTQIVNNNYVNLGIDKDSSVLDSAENVTGSNNIYLSKVDNVNLLDMFVASQGFSDYQSYVLSVLNNLKNNPESYYNVDNIINYINAKTINVKQTFELKE</sequence>
<feature type="region of interest" description="Disordered" evidence="1">
    <location>
        <begin position="142"/>
        <end position="260"/>
    </location>
</feature>
<dbReference type="SMART" id="SM00710">
    <property type="entry name" value="PbH1"/>
    <property type="match status" value="6"/>
</dbReference>
<feature type="signal peptide" evidence="2">
    <location>
        <begin position="1"/>
        <end position="23"/>
    </location>
</feature>
<accession>F5T2X4</accession>
<gene>
    <name evidence="3" type="ORF">MAMP_00844</name>
</gene>
<comment type="caution">
    <text evidence="3">The sequence shown here is derived from an EMBL/GenBank/DDBJ whole genome shotgun (WGS) entry which is preliminary data.</text>
</comment>
<evidence type="ECO:0000256" key="2">
    <source>
        <dbReference type="SAM" id="SignalP"/>
    </source>
</evidence>
<keyword evidence="2" id="KW-0732">Signal</keyword>
<dbReference type="InterPro" id="IPR006626">
    <property type="entry name" value="PbH1"/>
</dbReference>
<protein>
    <recommendedName>
        <fullName evidence="5">Right handed beta helix domain-containing protein</fullName>
    </recommendedName>
</protein>
<proteinExistence type="predicted"/>
<feature type="compositionally biased region" description="Polar residues" evidence="1">
    <location>
        <begin position="226"/>
        <end position="260"/>
    </location>
</feature>
<dbReference type="SUPFAM" id="SSF51126">
    <property type="entry name" value="Pectin lyase-like"/>
    <property type="match status" value="1"/>
</dbReference>
<feature type="chain" id="PRO_5003328433" description="Right handed beta helix domain-containing protein" evidence="2">
    <location>
        <begin position="24"/>
        <end position="784"/>
    </location>
</feature>
<dbReference type="EMBL" id="AFIG01000003">
    <property type="protein sequence ID" value="EGL53335.1"/>
    <property type="molecule type" value="Genomic_DNA"/>
</dbReference>